<gene>
    <name evidence="5" type="ORF">C1SCF055_LOCUS34156</name>
</gene>
<evidence type="ECO:0000256" key="2">
    <source>
        <dbReference type="PROSITE-ProRule" id="PRU00708"/>
    </source>
</evidence>
<dbReference type="PROSITE" id="PS51375">
    <property type="entry name" value="PPR"/>
    <property type="match status" value="2"/>
</dbReference>
<dbReference type="OrthoDB" id="414157at2759"/>
<dbReference type="EMBL" id="CAMXCT020004368">
    <property type="protein sequence ID" value="CAL1162124.1"/>
    <property type="molecule type" value="Genomic_DNA"/>
</dbReference>
<dbReference type="InterPro" id="IPR002885">
    <property type="entry name" value="PPR_rpt"/>
</dbReference>
<feature type="region of interest" description="Disordered" evidence="3">
    <location>
        <begin position="486"/>
        <end position="507"/>
    </location>
</feature>
<evidence type="ECO:0000256" key="3">
    <source>
        <dbReference type="SAM" id="MobiDB-lite"/>
    </source>
</evidence>
<feature type="repeat" description="PPR" evidence="2">
    <location>
        <begin position="134"/>
        <end position="168"/>
    </location>
</feature>
<keyword evidence="7" id="KW-1185">Reference proteome</keyword>
<name>A0A9P1DGX1_9DINO</name>
<feature type="region of interest" description="Disordered" evidence="3">
    <location>
        <begin position="1"/>
        <end position="23"/>
    </location>
</feature>
<keyword evidence="1" id="KW-0677">Repeat</keyword>
<dbReference type="InterPro" id="IPR033443">
    <property type="entry name" value="PROP1-like_PPR_dom"/>
</dbReference>
<dbReference type="EMBL" id="CAMXCT010004368">
    <property type="protein sequence ID" value="CAI4008749.1"/>
    <property type="molecule type" value="Genomic_DNA"/>
</dbReference>
<dbReference type="NCBIfam" id="TIGR00756">
    <property type="entry name" value="PPR"/>
    <property type="match status" value="1"/>
</dbReference>
<feature type="domain" description="PROP1-like PPR" evidence="4">
    <location>
        <begin position="253"/>
        <end position="391"/>
    </location>
</feature>
<evidence type="ECO:0000313" key="5">
    <source>
        <dbReference type="EMBL" id="CAI4008749.1"/>
    </source>
</evidence>
<dbReference type="Pfam" id="PF17177">
    <property type="entry name" value="PPR_long"/>
    <property type="match status" value="1"/>
</dbReference>
<dbReference type="Pfam" id="PF13041">
    <property type="entry name" value="PPR_2"/>
    <property type="match status" value="1"/>
</dbReference>
<feature type="repeat" description="PPR" evidence="2">
    <location>
        <begin position="169"/>
        <end position="203"/>
    </location>
</feature>
<organism evidence="5">
    <name type="scientific">Cladocopium goreaui</name>
    <dbReference type="NCBI Taxonomy" id="2562237"/>
    <lineage>
        <taxon>Eukaryota</taxon>
        <taxon>Sar</taxon>
        <taxon>Alveolata</taxon>
        <taxon>Dinophyceae</taxon>
        <taxon>Suessiales</taxon>
        <taxon>Symbiodiniaceae</taxon>
        <taxon>Cladocopium</taxon>
    </lineage>
</organism>
<evidence type="ECO:0000313" key="6">
    <source>
        <dbReference type="EMBL" id="CAL4796061.1"/>
    </source>
</evidence>
<reference evidence="6 7" key="2">
    <citation type="submission" date="2024-05" db="EMBL/GenBank/DDBJ databases">
        <authorList>
            <person name="Chen Y."/>
            <person name="Shah S."/>
            <person name="Dougan E. K."/>
            <person name="Thang M."/>
            <person name="Chan C."/>
        </authorList>
    </citation>
    <scope>NUCLEOTIDE SEQUENCE [LARGE SCALE GENOMIC DNA]</scope>
</reference>
<dbReference type="AlphaFoldDB" id="A0A9P1DGX1"/>
<dbReference type="PANTHER" id="PTHR47447:SF3">
    <property type="entry name" value="OS03G0856100 PROTEIN"/>
    <property type="match status" value="1"/>
</dbReference>
<evidence type="ECO:0000256" key="1">
    <source>
        <dbReference type="ARBA" id="ARBA00022737"/>
    </source>
</evidence>
<dbReference type="GO" id="GO:0042134">
    <property type="term" value="F:rRNA primary transcript binding"/>
    <property type="evidence" value="ECO:0007669"/>
    <property type="project" value="TreeGrafter"/>
</dbReference>
<reference evidence="5" key="1">
    <citation type="submission" date="2022-10" db="EMBL/GenBank/DDBJ databases">
        <authorList>
            <person name="Chen Y."/>
            <person name="Dougan E. K."/>
            <person name="Chan C."/>
            <person name="Rhodes N."/>
            <person name="Thang M."/>
        </authorList>
    </citation>
    <scope>NUCLEOTIDE SEQUENCE</scope>
</reference>
<evidence type="ECO:0000313" key="7">
    <source>
        <dbReference type="Proteomes" id="UP001152797"/>
    </source>
</evidence>
<protein>
    <submittedName>
        <fullName evidence="6">Pentatricopeptide repeat-containing protein At3g48810</fullName>
    </submittedName>
</protein>
<feature type="compositionally biased region" description="Basic residues" evidence="3">
    <location>
        <begin position="496"/>
        <end position="507"/>
    </location>
</feature>
<proteinExistence type="predicted"/>
<accession>A0A9P1DGX1</accession>
<dbReference type="PANTHER" id="PTHR47447">
    <property type="entry name" value="OS03G0856100 PROTEIN"/>
    <property type="match status" value="1"/>
</dbReference>
<dbReference type="EMBL" id="CAMXCT030004368">
    <property type="protein sequence ID" value="CAL4796061.1"/>
    <property type="molecule type" value="Genomic_DNA"/>
</dbReference>
<dbReference type="GO" id="GO:0045727">
    <property type="term" value="P:positive regulation of translation"/>
    <property type="evidence" value="ECO:0007669"/>
    <property type="project" value="TreeGrafter"/>
</dbReference>
<dbReference type="GO" id="GO:0009570">
    <property type="term" value="C:chloroplast stroma"/>
    <property type="evidence" value="ECO:0007669"/>
    <property type="project" value="TreeGrafter"/>
</dbReference>
<dbReference type="InterPro" id="IPR011990">
    <property type="entry name" value="TPR-like_helical_dom_sf"/>
</dbReference>
<comment type="caution">
    <text evidence="5">The sequence shown here is derived from an EMBL/GenBank/DDBJ whole genome shotgun (WGS) entry which is preliminary data.</text>
</comment>
<evidence type="ECO:0000259" key="4">
    <source>
        <dbReference type="Pfam" id="PF17177"/>
    </source>
</evidence>
<dbReference type="Gene3D" id="1.25.40.10">
    <property type="entry name" value="Tetratricopeptide repeat domain"/>
    <property type="match status" value="2"/>
</dbReference>
<dbReference type="GO" id="GO:0003729">
    <property type="term" value="F:mRNA binding"/>
    <property type="evidence" value="ECO:0007669"/>
    <property type="project" value="TreeGrafter"/>
</dbReference>
<dbReference type="Proteomes" id="UP001152797">
    <property type="component" value="Unassembled WGS sequence"/>
</dbReference>
<sequence>MMHSSALLAKSSRKHNAGSNSSSMMVLHPRSVLTRLCWPPLMQMWQKNCCSRCWTKISGQAREPTVPWSRSWPSPPTWREPYSGWSSPKMGRHLLQRPATTQSLEPWCLGSYKAGAKRWGQVEELLRSGMMRPDIFTYNNILAKCARSADEEGVTFWLERMKEAGLSPDLVAFNTLVDFHARQGRVKTAFQWIERLKESGFSPNILSYSPVVLALARAGDTGGAAKCLRTMIGDEVMPNAVVFSAVLHCYVGQGDVAGADAMLSRLVAEDVELDPRSFDMIIRLCNRQGEHHLAIKWFQHARHMGSMTSACASAACASLAAIGEAAETAALLQKFEEDGLSMKVRAYASLARAWAAQGRIILAVYTIGKMYAAGHQCTSLTWATLLEACRSQPRRFGEAELLLRCMAEHKASIPGDRAMSALLWTFGEKRLERLLRNLWLKVGEAPSASQEEPGEKPCWFDLQRSALRPPQDGHRAMLKRIWSPRTGPEAAATAAYHRRMSKGHPAK</sequence>